<organism evidence="1 2">
    <name type="scientific">Strigomonas culicis</name>
    <dbReference type="NCBI Taxonomy" id="28005"/>
    <lineage>
        <taxon>Eukaryota</taxon>
        <taxon>Discoba</taxon>
        <taxon>Euglenozoa</taxon>
        <taxon>Kinetoplastea</taxon>
        <taxon>Metakinetoplastina</taxon>
        <taxon>Trypanosomatida</taxon>
        <taxon>Trypanosomatidae</taxon>
        <taxon>Strigomonadinae</taxon>
        <taxon>Strigomonas</taxon>
    </lineage>
</organism>
<dbReference type="OrthoDB" id="242780at2759"/>
<dbReference type="Proteomes" id="UP000015354">
    <property type="component" value="Unassembled WGS sequence"/>
</dbReference>
<protein>
    <submittedName>
        <fullName evidence="1">Uncharacterized protein</fullName>
    </submittedName>
</protein>
<proteinExistence type="predicted"/>
<keyword evidence="2" id="KW-1185">Reference proteome</keyword>
<name>S9UWP4_9TRYP</name>
<comment type="caution">
    <text evidence="1">The sequence shown here is derived from an EMBL/GenBank/DDBJ whole genome shotgun (WGS) entry which is preliminary data.</text>
</comment>
<gene>
    <name evidence="1" type="ORF">STCU_02456</name>
</gene>
<accession>S9UWP4</accession>
<evidence type="ECO:0000313" key="2">
    <source>
        <dbReference type="Proteomes" id="UP000015354"/>
    </source>
</evidence>
<evidence type="ECO:0000313" key="1">
    <source>
        <dbReference type="EMBL" id="EPY33164.1"/>
    </source>
</evidence>
<reference evidence="1 2" key="1">
    <citation type="journal article" date="2013" name="PLoS ONE">
        <title>Predicting the Proteins of Angomonas deanei, Strigomonas culicis and Their Respective Endosymbionts Reveals New Aspects of the Trypanosomatidae Family.</title>
        <authorList>
            <person name="Motta M.C."/>
            <person name="Martins A.C."/>
            <person name="de Souza S.S."/>
            <person name="Catta-Preta C.M."/>
            <person name="Silva R."/>
            <person name="Klein C.C."/>
            <person name="de Almeida L.G."/>
            <person name="de Lima Cunha O."/>
            <person name="Ciapina L.P."/>
            <person name="Brocchi M."/>
            <person name="Colabardini A.C."/>
            <person name="de Araujo Lima B."/>
            <person name="Machado C.R."/>
            <person name="de Almeida Soares C.M."/>
            <person name="Probst C.M."/>
            <person name="de Menezes C.B."/>
            <person name="Thompson C.E."/>
            <person name="Bartholomeu D.C."/>
            <person name="Gradia D.F."/>
            <person name="Pavoni D.P."/>
            <person name="Grisard E.C."/>
            <person name="Fantinatti-Garboggini F."/>
            <person name="Marchini F.K."/>
            <person name="Rodrigues-Luiz G.F."/>
            <person name="Wagner G."/>
            <person name="Goldman G.H."/>
            <person name="Fietto J.L."/>
            <person name="Elias M.C."/>
            <person name="Goldman M.H."/>
            <person name="Sagot M.F."/>
            <person name="Pereira M."/>
            <person name="Stoco P.H."/>
            <person name="de Mendonca-Neto R.P."/>
            <person name="Teixeira S.M."/>
            <person name="Maciel T.E."/>
            <person name="de Oliveira Mendes T.A."/>
            <person name="Urmenyi T.P."/>
            <person name="de Souza W."/>
            <person name="Schenkman S."/>
            <person name="de Vasconcelos A.T."/>
        </authorList>
    </citation>
    <scope>NUCLEOTIDE SEQUENCE [LARGE SCALE GENOMIC DNA]</scope>
</reference>
<dbReference type="AlphaFoldDB" id="S9UWP4"/>
<dbReference type="EMBL" id="ATMH01002456">
    <property type="protein sequence ID" value="EPY33164.1"/>
    <property type="molecule type" value="Genomic_DNA"/>
</dbReference>
<sequence>MKVVLNKVSGSLDVEGALVVFTAEAADAPSLQLRTEHIKQLLRSKKDDRVAKMTTDESYMIVFENGESREQFIDLIVKSQSPDADEDNEKWVAATVLDSTVDAGIIGKEELDEILRDQSFRGVVQSLGALESLVDRQSLQLLPITEQMESDILRQVPILALIFTRRVTSEETRKSFWESVVRKYFCFARTFLEDDVRQIEAEHIVAPPKDSLAAINAASTSALPRGTVAVAAPPEVDMEEVLQAIEGDAAPHRAQALFFFAGRPFVPLTDMACERVCEPWGESSPASPEAECFTGFSVASDLPSEATDRDALEVLRRYWRGDASERRKVLTGYKGKPRQETLIHTVCFKRARDVLDEMGL</sequence>